<dbReference type="Proteomes" id="UP000292702">
    <property type="component" value="Unassembled WGS sequence"/>
</dbReference>
<feature type="transmembrane region" description="Helical" evidence="9">
    <location>
        <begin position="319"/>
        <end position="341"/>
    </location>
</feature>
<comment type="subcellular location">
    <subcellularLocation>
        <location evidence="1">Membrane</location>
        <topology evidence="1">Multi-pass membrane protein</topology>
    </subcellularLocation>
</comment>
<feature type="transmembrane region" description="Helical" evidence="9">
    <location>
        <begin position="920"/>
        <end position="942"/>
    </location>
</feature>
<accession>A0A4R0RN69</accession>
<evidence type="ECO:0000256" key="4">
    <source>
        <dbReference type="ARBA" id="ARBA00022741"/>
    </source>
</evidence>
<dbReference type="PROSITE" id="PS00211">
    <property type="entry name" value="ABC_TRANSPORTER_1"/>
    <property type="match status" value="2"/>
</dbReference>
<keyword evidence="7 9" id="KW-0472">Membrane</keyword>
<dbReference type="FunFam" id="3.40.50.300:FF:001471">
    <property type="entry name" value="P-loop containing nucleoside triphosphate hydrolase protein"/>
    <property type="match status" value="1"/>
</dbReference>
<feature type="transmembrane region" description="Helical" evidence="9">
    <location>
        <begin position="131"/>
        <end position="152"/>
    </location>
</feature>
<dbReference type="GO" id="GO:0005524">
    <property type="term" value="F:ATP binding"/>
    <property type="evidence" value="ECO:0007669"/>
    <property type="project" value="UniProtKB-KW"/>
</dbReference>
<dbReference type="InterPro" id="IPR003593">
    <property type="entry name" value="AAA+_ATPase"/>
</dbReference>
<keyword evidence="3 9" id="KW-0812">Transmembrane</keyword>
<dbReference type="SMART" id="SM00382">
    <property type="entry name" value="AAA"/>
    <property type="match status" value="2"/>
</dbReference>
<evidence type="ECO:0000256" key="5">
    <source>
        <dbReference type="ARBA" id="ARBA00022840"/>
    </source>
</evidence>
<evidence type="ECO:0000256" key="1">
    <source>
        <dbReference type="ARBA" id="ARBA00004141"/>
    </source>
</evidence>
<organism evidence="12 13">
    <name type="scientific">Steccherinum ochraceum</name>
    <dbReference type="NCBI Taxonomy" id="92696"/>
    <lineage>
        <taxon>Eukaryota</taxon>
        <taxon>Fungi</taxon>
        <taxon>Dikarya</taxon>
        <taxon>Basidiomycota</taxon>
        <taxon>Agaricomycotina</taxon>
        <taxon>Agaricomycetes</taxon>
        <taxon>Polyporales</taxon>
        <taxon>Steccherinaceae</taxon>
        <taxon>Steccherinum</taxon>
    </lineage>
</organism>
<dbReference type="InterPro" id="IPR036640">
    <property type="entry name" value="ABC1_TM_sf"/>
</dbReference>
<evidence type="ECO:0000313" key="12">
    <source>
        <dbReference type="EMBL" id="TCD65298.1"/>
    </source>
</evidence>
<reference evidence="12 13" key="1">
    <citation type="submission" date="2018-11" db="EMBL/GenBank/DDBJ databases">
        <title>Genome assembly of Steccherinum ochraceum LE-BIN_3174, the white-rot fungus of the Steccherinaceae family (The Residual Polyporoid clade, Polyporales, Basidiomycota).</title>
        <authorList>
            <person name="Fedorova T.V."/>
            <person name="Glazunova O.A."/>
            <person name="Landesman E.O."/>
            <person name="Moiseenko K.V."/>
            <person name="Psurtseva N.V."/>
            <person name="Savinova O.S."/>
            <person name="Shakhova N.V."/>
            <person name="Tyazhelova T.V."/>
            <person name="Vasina D.V."/>
        </authorList>
    </citation>
    <scope>NUCLEOTIDE SEQUENCE [LARGE SCALE GENOMIC DNA]</scope>
    <source>
        <strain evidence="12 13">LE-BIN_3174</strain>
    </source>
</reference>
<feature type="transmembrane region" description="Helical" evidence="9">
    <location>
        <begin position="1065"/>
        <end position="1087"/>
    </location>
</feature>
<dbReference type="GO" id="GO:0016020">
    <property type="term" value="C:membrane"/>
    <property type="evidence" value="ECO:0007669"/>
    <property type="project" value="UniProtKB-SubCell"/>
</dbReference>
<dbReference type="STRING" id="92696.A0A4R0RN69"/>
<keyword evidence="2" id="KW-0813">Transport</keyword>
<evidence type="ECO:0000256" key="6">
    <source>
        <dbReference type="ARBA" id="ARBA00022989"/>
    </source>
</evidence>
<evidence type="ECO:0000256" key="2">
    <source>
        <dbReference type="ARBA" id="ARBA00022448"/>
    </source>
</evidence>
<dbReference type="InterPro" id="IPR011527">
    <property type="entry name" value="ABC1_TM_dom"/>
</dbReference>
<dbReference type="FunFam" id="3.40.50.300:FF:000836">
    <property type="entry name" value="ABC transporter B family member 25"/>
    <property type="match status" value="1"/>
</dbReference>
<evidence type="ECO:0000313" key="13">
    <source>
        <dbReference type="Proteomes" id="UP000292702"/>
    </source>
</evidence>
<dbReference type="CDD" id="cd18578">
    <property type="entry name" value="ABC_6TM_Pgp_ABCB1_D2_like"/>
    <property type="match status" value="1"/>
</dbReference>
<dbReference type="InterPro" id="IPR003439">
    <property type="entry name" value="ABC_transporter-like_ATP-bd"/>
</dbReference>
<evidence type="ECO:0000259" key="11">
    <source>
        <dbReference type="PROSITE" id="PS50929"/>
    </source>
</evidence>
<feature type="transmembrane region" description="Helical" evidence="9">
    <location>
        <begin position="72"/>
        <end position="97"/>
    </location>
</feature>
<keyword evidence="4" id="KW-0547">Nucleotide-binding</keyword>
<dbReference type="EMBL" id="RWJN01000188">
    <property type="protein sequence ID" value="TCD65298.1"/>
    <property type="molecule type" value="Genomic_DNA"/>
</dbReference>
<feature type="region of interest" description="Disordered" evidence="8">
    <location>
        <begin position="1"/>
        <end position="41"/>
    </location>
</feature>
<dbReference type="PROSITE" id="PS50929">
    <property type="entry name" value="ABC_TM1F"/>
    <property type="match status" value="2"/>
</dbReference>
<feature type="domain" description="ABC transmembrane type-1" evidence="11">
    <location>
        <begin position="79"/>
        <end position="384"/>
    </location>
</feature>
<feature type="transmembrane region" description="Helical" evidence="9">
    <location>
        <begin position="962"/>
        <end position="988"/>
    </location>
</feature>
<dbReference type="GO" id="GO:0015421">
    <property type="term" value="F:ABC-type oligopeptide transporter activity"/>
    <property type="evidence" value="ECO:0007669"/>
    <property type="project" value="TreeGrafter"/>
</dbReference>
<name>A0A4R0RN69_9APHY</name>
<feature type="transmembrane region" description="Helical" evidence="9">
    <location>
        <begin position="220"/>
        <end position="237"/>
    </location>
</feature>
<feature type="domain" description="ABC transmembrane type-1" evidence="11">
    <location>
        <begin position="922"/>
        <end position="1207"/>
    </location>
</feature>
<feature type="domain" description="ABC transporter" evidence="10">
    <location>
        <begin position="1240"/>
        <end position="1476"/>
    </location>
</feature>
<evidence type="ECO:0000259" key="10">
    <source>
        <dbReference type="PROSITE" id="PS50893"/>
    </source>
</evidence>
<dbReference type="GO" id="GO:0016887">
    <property type="term" value="F:ATP hydrolysis activity"/>
    <property type="evidence" value="ECO:0007669"/>
    <property type="project" value="InterPro"/>
</dbReference>
<dbReference type="InterPro" id="IPR017871">
    <property type="entry name" value="ABC_transporter-like_CS"/>
</dbReference>
<dbReference type="GO" id="GO:0005737">
    <property type="term" value="C:cytoplasm"/>
    <property type="evidence" value="ECO:0007669"/>
    <property type="project" value="UniProtKB-ARBA"/>
</dbReference>
<dbReference type="PANTHER" id="PTHR43394:SF1">
    <property type="entry name" value="ATP-BINDING CASSETTE SUB-FAMILY B MEMBER 10, MITOCHONDRIAL"/>
    <property type="match status" value="1"/>
</dbReference>
<evidence type="ECO:0000256" key="3">
    <source>
        <dbReference type="ARBA" id="ARBA00022692"/>
    </source>
</evidence>
<keyword evidence="5" id="KW-0067">ATP-binding</keyword>
<feature type="transmembrane region" description="Helical" evidence="9">
    <location>
        <begin position="1178"/>
        <end position="1201"/>
    </location>
</feature>
<protein>
    <recommendedName>
        <fullName evidence="14">P-loop containing nucleoside triphosphate hydrolase protein</fullName>
    </recommendedName>
</protein>
<dbReference type="PANTHER" id="PTHR43394">
    <property type="entry name" value="ATP-DEPENDENT PERMEASE MDL1, MITOCHONDRIAL"/>
    <property type="match status" value="1"/>
</dbReference>
<dbReference type="SUPFAM" id="SSF90123">
    <property type="entry name" value="ABC transporter transmembrane region"/>
    <property type="match status" value="2"/>
</dbReference>
<dbReference type="CDD" id="cd18577">
    <property type="entry name" value="ABC_6TM_Pgp_ABCB1_D1_like"/>
    <property type="match status" value="1"/>
</dbReference>
<feature type="transmembrane region" description="Helical" evidence="9">
    <location>
        <begin position="1149"/>
        <end position="1172"/>
    </location>
</feature>
<evidence type="ECO:0000256" key="9">
    <source>
        <dbReference type="SAM" id="Phobius"/>
    </source>
</evidence>
<keyword evidence="13" id="KW-1185">Reference proteome</keyword>
<sequence>MRRPADLTVDTASATPSTTDEPTTSPKLSECKLPSSSRTSVLSVNPSVNIPTPSPPQPSVRLLFSLLARRELLVFVLPAVLTSMFAGGIAPFMTLVVGQAFDAYSKFTVASDPDTAKHALLHDVGMTAVELLALAVGALALSSLTSCLWIWTGERNLMAVRKQVYEAVSKKDMIWYDTKMGSEDSVKSTDGPVGAGGLMAQFARETDDVRMASSLASGMLVQYLTTTITCLILALVRSWSLTLVILSTVPVMMIIQALSQGFVGPALTAERAHIASAATLVDRAVAAISTVKAFNAEIYEQKTISLMLEKMQSAAIQCIRIWGITSSLSQFVMMTMFVQAFWFGSKLVREGKVSMGDVTAVFWACLIASSNLQMCIPQFIVFAKGKFAMASLMAVVDSTATSAGSKTNSVALSRRPTNLRKILPRGCQGGLELTEVTFFYPSRPTIPTLDDVSIFLPAGETTFIVGGSGSGKSTIAHLLLRLYDNYSGTIALDDQDLAFLDENWTRQHVSAVSQTTILFDMTVHENVAMGLAGPYSTRRPEDVTREEIEEVCRIALVHDFVRDLPQGYDTPLGNGGANLSGGQKQRLAIARAILRKPTVLILDEATSALDATSRILVFEALKRNRSNKTTVVITHDLSQICASDFVYVLKDGGLAEQGFRYDLESHDGEFRRMATVQGAIGGFPQQEEVVHGIEVEAILDRQDEEKSEEFEAIGINSNTLHRPSVYRPITVSNWMLDVIADLTKPAPTDAVPTVGAPREPHRVSRFVPAEAFTAAEEPVSPSFRRSMHVSIPPPPPAVIKTNRRLSLPVTPTSPAGHSTASFFSATVVNDDDEMDMDRKSVLTIEKAGWAAKKRSDSSSMVSSTKRTRLRWDEKSLNGLTEVKVDTSSEASTIAASQSTSSSSIFGFIRETYPTIPHKPFLFFGIVVCMISGAMTPIFSYLLSQLLFQVSIGAQNVSVINTYGGIVLAVAAADGLFIGGKYVVMELVALKWVIALRRRCIKLILAQDKKWFDQPGNTPVRLMQVLVKDGDDARTLIATVLAQFFVVIAMLGIGLVWALVLGWQLTLVGFAIAPVFAVAMAVQTKLVSKCSMRNKRAREEVATGYYDAISNVRAIRAMGFETAFQEKFDKSVDRALSTGVRGAFVEGCTYGVASALIYLAEALLFYVGAVLIANGTYSYLRMIQVLNLVVFSVSIGSQLMAFTSRIAKSVQATQDLLALLKLTSDTEESRGDLQPPILGNVSFQHVAFSYPERPDVPILKDISLELGDGECVAIVGASGSGKSTIAALLQRLYEPTAGRILLGPHTLSSTDVHHLREHVAVVSQHPNLFDATIAANIAYGDTSLSADDIQAAAKAAHVHDFISSLPKGYDTMVGENASLISGGQAQRICIARALARAARILILDECTSALDPENQQAVMETIKHAKVGRTTLMVTHKLPVMRMCDRIVVVHDGVVAEQGSYDELISRRGVFAQLASGGEWMD</sequence>
<dbReference type="OrthoDB" id="6500128at2759"/>
<dbReference type="Gene3D" id="1.20.1560.10">
    <property type="entry name" value="ABC transporter type 1, transmembrane domain"/>
    <property type="match status" value="3"/>
</dbReference>
<dbReference type="PROSITE" id="PS50893">
    <property type="entry name" value="ABC_TRANSPORTER_2"/>
    <property type="match status" value="2"/>
</dbReference>
<feature type="transmembrane region" description="Helical" evidence="9">
    <location>
        <begin position="243"/>
        <end position="263"/>
    </location>
</feature>
<dbReference type="InterPro" id="IPR027417">
    <property type="entry name" value="P-loop_NTPase"/>
</dbReference>
<dbReference type="Gene3D" id="3.40.50.300">
    <property type="entry name" value="P-loop containing nucleotide triphosphate hydrolases"/>
    <property type="match status" value="2"/>
</dbReference>
<dbReference type="Pfam" id="PF00005">
    <property type="entry name" value="ABC_tran"/>
    <property type="match status" value="2"/>
</dbReference>
<dbReference type="Pfam" id="PF00664">
    <property type="entry name" value="ABC_membrane"/>
    <property type="match status" value="2"/>
</dbReference>
<feature type="compositionally biased region" description="Low complexity" evidence="8">
    <location>
        <begin position="8"/>
        <end position="26"/>
    </location>
</feature>
<keyword evidence="6 9" id="KW-1133">Transmembrane helix</keyword>
<evidence type="ECO:0008006" key="14">
    <source>
        <dbReference type="Google" id="ProtNLM"/>
    </source>
</evidence>
<dbReference type="InterPro" id="IPR039421">
    <property type="entry name" value="Type_1_exporter"/>
</dbReference>
<evidence type="ECO:0000256" key="8">
    <source>
        <dbReference type="SAM" id="MobiDB-lite"/>
    </source>
</evidence>
<evidence type="ECO:0000256" key="7">
    <source>
        <dbReference type="ARBA" id="ARBA00023136"/>
    </source>
</evidence>
<gene>
    <name evidence="12" type="ORF">EIP91_002823</name>
</gene>
<proteinExistence type="predicted"/>
<comment type="caution">
    <text evidence="12">The sequence shown here is derived from an EMBL/GenBank/DDBJ whole genome shotgun (WGS) entry which is preliminary data.</text>
</comment>
<feature type="transmembrane region" description="Helical" evidence="9">
    <location>
        <begin position="1035"/>
        <end position="1059"/>
    </location>
</feature>
<feature type="domain" description="ABC transporter" evidence="10">
    <location>
        <begin position="431"/>
        <end position="676"/>
    </location>
</feature>
<dbReference type="SUPFAM" id="SSF52540">
    <property type="entry name" value="P-loop containing nucleoside triphosphate hydrolases"/>
    <property type="match status" value="2"/>
</dbReference>